<name>U4LJS2_PYROM</name>
<reference evidence="1 2" key="1">
    <citation type="journal article" date="2013" name="PLoS Genet.">
        <title>The genome and development-dependent transcriptomes of Pyronema confluens: a window into fungal evolution.</title>
        <authorList>
            <person name="Traeger S."/>
            <person name="Altegoer F."/>
            <person name="Freitag M."/>
            <person name="Gabaldon T."/>
            <person name="Kempken F."/>
            <person name="Kumar A."/>
            <person name="Marcet-Houben M."/>
            <person name="Poggeler S."/>
            <person name="Stajich J.E."/>
            <person name="Nowrousian M."/>
        </authorList>
    </citation>
    <scope>NUCLEOTIDE SEQUENCE [LARGE SCALE GENOMIC DNA]</scope>
    <source>
        <strain evidence="2">CBS 100304</strain>
        <tissue evidence="1">Vegetative mycelium</tissue>
    </source>
</reference>
<gene>
    <name evidence="1" type="ORF">PCON_06291</name>
</gene>
<evidence type="ECO:0000313" key="1">
    <source>
        <dbReference type="EMBL" id="CCX29630.1"/>
    </source>
</evidence>
<evidence type="ECO:0000313" key="2">
    <source>
        <dbReference type="Proteomes" id="UP000018144"/>
    </source>
</evidence>
<protein>
    <submittedName>
        <fullName evidence="1">Uncharacterized protein</fullName>
    </submittedName>
</protein>
<keyword evidence="2" id="KW-1185">Reference proteome</keyword>
<accession>U4LJS2</accession>
<sequence length="120" mass="13216">MVVPLASTAARFFDQASIPTSISYTSVFSSSFIFSCPYTPSYSESLACPRSSKSGAMFVFPTPIVVNIFAQCGEGGKSTQVISGLFRKPVQGRQIISNWSSRYCAHLSDIHKLHRPYHDQ</sequence>
<proteinExistence type="predicted"/>
<dbReference type="AlphaFoldDB" id="U4LJS2"/>
<organism evidence="1 2">
    <name type="scientific">Pyronema omphalodes (strain CBS 100304)</name>
    <name type="common">Pyronema confluens</name>
    <dbReference type="NCBI Taxonomy" id="1076935"/>
    <lineage>
        <taxon>Eukaryota</taxon>
        <taxon>Fungi</taxon>
        <taxon>Dikarya</taxon>
        <taxon>Ascomycota</taxon>
        <taxon>Pezizomycotina</taxon>
        <taxon>Pezizomycetes</taxon>
        <taxon>Pezizales</taxon>
        <taxon>Pyronemataceae</taxon>
        <taxon>Pyronema</taxon>
    </lineage>
</organism>
<dbReference type="EMBL" id="HF935309">
    <property type="protein sequence ID" value="CCX29630.1"/>
    <property type="molecule type" value="Genomic_DNA"/>
</dbReference>
<dbReference type="Proteomes" id="UP000018144">
    <property type="component" value="Unassembled WGS sequence"/>
</dbReference>